<dbReference type="PANTHER" id="PTHR37691:SF1">
    <property type="entry name" value="BLR3518 PROTEIN"/>
    <property type="match status" value="1"/>
</dbReference>
<dbReference type="RefSeq" id="WP_229367892.1">
    <property type="nucleotide sequence ID" value="NZ_JAKIKU010000001.1"/>
</dbReference>
<sequence length="189" mass="20200">MSRLITLAALLLCCLGVISFSTSAYAGMEAFKDGTAIKGYGQIAAIDSQLVIPKGMQFKVAFDMSKAAKPNEVNRNLNTLARFINMHEAVGVKAENIQLAMVVHGASVADLANDSFYQSQHSSNKELTNANKALVSQLVKYGVKIYICGQSAAYYGLDKDALLPGVDMALSAMTAHAILAQQGYSLNPF</sequence>
<accession>A0ABT0KJK8</accession>
<evidence type="ECO:0000256" key="1">
    <source>
        <dbReference type="SAM" id="SignalP"/>
    </source>
</evidence>
<evidence type="ECO:0000313" key="2">
    <source>
        <dbReference type="EMBL" id="MCL1043928.1"/>
    </source>
</evidence>
<keyword evidence="3" id="KW-1185">Reference proteome</keyword>
<name>A0ABT0KJK8_9GAMM</name>
<feature type="signal peptide" evidence="1">
    <location>
        <begin position="1"/>
        <end position="26"/>
    </location>
</feature>
<dbReference type="EMBL" id="JAKIKU010000001">
    <property type="protein sequence ID" value="MCL1043928.1"/>
    <property type="molecule type" value="Genomic_DNA"/>
</dbReference>
<keyword evidence="1" id="KW-0732">Signal</keyword>
<dbReference type="Pfam" id="PF02635">
    <property type="entry name" value="DsrE"/>
    <property type="match status" value="1"/>
</dbReference>
<evidence type="ECO:0000313" key="3">
    <source>
        <dbReference type="Proteomes" id="UP001202134"/>
    </source>
</evidence>
<comment type="caution">
    <text evidence="2">The sequence shown here is derived from an EMBL/GenBank/DDBJ whole genome shotgun (WGS) entry which is preliminary data.</text>
</comment>
<organism evidence="2 3">
    <name type="scientific">Shewanella electrodiphila</name>
    <dbReference type="NCBI Taxonomy" id="934143"/>
    <lineage>
        <taxon>Bacteria</taxon>
        <taxon>Pseudomonadati</taxon>
        <taxon>Pseudomonadota</taxon>
        <taxon>Gammaproteobacteria</taxon>
        <taxon>Alteromonadales</taxon>
        <taxon>Shewanellaceae</taxon>
        <taxon>Shewanella</taxon>
    </lineage>
</organism>
<dbReference type="SUPFAM" id="SSF75169">
    <property type="entry name" value="DsrEFH-like"/>
    <property type="match status" value="1"/>
</dbReference>
<feature type="chain" id="PRO_5047017911" evidence="1">
    <location>
        <begin position="27"/>
        <end position="189"/>
    </location>
</feature>
<dbReference type="InterPro" id="IPR003787">
    <property type="entry name" value="Sulphur_relay_DsrE/F-like"/>
</dbReference>
<gene>
    <name evidence="2" type="ORF">L2737_01090</name>
</gene>
<protein>
    <submittedName>
        <fullName evidence="2">DsrE family protein</fullName>
    </submittedName>
</protein>
<dbReference type="Proteomes" id="UP001202134">
    <property type="component" value="Unassembled WGS sequence"/>
</dbReference>
<dbReference type="PANTHER" id="PTHR37691">
    <property type="entry name" value="BLR3518 PROTEIN"/>
    <property type="match status" value="1"/>
</dbReference>
<proteinExistence type="predicted"/>
<dbReference type="InterPro" id="IPR027396">
    <property type="entry name" value="DsrEFH-like"/>
</dbReference>
<reference evidence="2 3" key="1">
    <citation type="submission" date="2022-01" db="EMBL/GenBank/DDBJ databases">
        <title>Whole genome-based taxonomy of the Shewanellaceae.</title>
        <authorList>
            <person name="Martin-Rodriguez A.J."/>
        </authorList>
    </citation>
    <scope>NUCLEOTIDE SEQUENCE [LARGE SCALE GENOMIC DNA]</scope>
    <source>
        <strain evidence="2 3">DSM 24955</strain>
    </source>
</reference>
<dbReference type="Gene3D" id="3.40.1260.10">
    <property type="entry name" value="DsrEFH-like"/>
    <property type="match status" value="1"/>
</dbReference>